<evidence type="ECO:0000256" key="2">
    <source>
        <dbReference type="ARBA" id="ARBA00022741"/>
    </source>
</evidence>
<dbReference type="InterPro" id="IPR009057">
    <property type="entry name" value="Homeodomain-like_sf"/>
</dbReference>
<dbReference type="FunFam" id="3.40.50.300:FF:000006">
    <property type="entry name" value="DNA-binding transcriptional regulator NtrC"/>
    <property type="match status" value="1"/>
</dbReference>
<dbReference type="PROSITE" id="PS50110">
    <property type="entry name" value="RESPONSE_REGULATORY"/>
    <property type="match status" value="1"/>
</dbReference>
<dbReference type="SUPFAM" id="SSF52172">
    <property type="entry name" value="CheY-like"/>
    <property type="match status" value="1"/>
</dbReference>
<dbReference type="GO" id="GO:0006355">
    <property type="term" value="P:regulation of DNA-templated transcription"/>
    <property type="evidence" value="ECO:0007669"/>
    <property type="project" value="InterPro"/>
</dbReference>
<dbReference type="EMBL" id="UOGF01000007">
    <property type="protein sequence ID" value="VAX26129.1"/>
    <property type="molecule type" value="Genomic_DNA"/>
</dbReference>
<name>A0A3B1C7F6_9ZZZZ</name>
<dbReference type="PANTHER" id="PTHR32071:SF116">
    <property type="entry name" value="TRANSCRIPTIONAL REGULATORY PROTEIN GLRR"/>
    <property type="match status" value="1"/>
</dbReference>
<keyword evidence="6" id="KW-0804">Transcription</keyword>
<evidence type="ECO:0000256" key="4">
    <source>
        <dbReference type="ARBA" id="ARBA00023015"/>
    </source>
</evidence>
<sequence>MKQSEQRILLVDDDESLLGILSLRLKATGYKIATSESAENALAHLTTFRPHVVVTDLRMDGMDGMALAELIHKRHSGLPIIILTAHGTIPEAVTAIKGGVFSFLTKPFDSKILLEHIEKALKWSGHTPSDSPEAKPTAWRKQIISHSPIMEELMSQTGLVAASEASAFIHGETGTGKEVLARAIHDASPRRDKPFIDINCCVIPETLLESELFGHTKGAFTGASQEKQGLFQAANGGTLFLDEIGDMPPTLQGKLLRVLQEKQIRPLGSTRSIPINVRVLSASHRDLEAEIKNGNFREDLFYRLVVVTLEVPPLSKRRVDIPLLARHFLDKLCEQSSKEMTGFSPDAIKLLVAAPWPGNVRQLRNVVEHALTLSTSPIISAALIQKAIRDEPEEIPSFSGARDRFERDYLVQLLQMTHGNVSHSADIAKRNRTEFYKLLNRHQLDPALFRTQKQ</sequence>
<keyword evidence="5" id="KW-0238">DNA-binding</keyword>
<dbReference type="InterPro" id="IPR011006">
    <property type="entry name" value="CheY-like_superfamily"/>
</dbReference>
<dbReference type="CDD" id="cd00009">
    <property type="entry name" value="AAA"/>
    <property type="match status" value="1"/>
</dbReference>
<proteinExistence type="predicted"/>
<feature type="domain" description="Response regulatory" evidence="8">
    <location>
        <begin position="7"/>
        <end position="121"/>
    </location>
</feature>
<evidence type="ECO:0000256" key="3">
    <source>
        <dbReference type="ARBA" id="ARBA00022840"/>
    </source>
</evidence>
<dbReference type="Pfam" id="PF25601">
    <property type="entry name" value="AAA_lid_14"/>
    <property type="match status" value="1"/>
</dbReference>
<dbReference type="InterPro" id="IPR003593">
    <property type="entry name" value="AAA+_ATPase"/>
</dbReference>
<dbReference type="Gene3D" id="3.40.50.2300">
    <property type="match status" value="1"/>
</dbReference>
<protein>
    <submittedName>
        <fullName evidence="9">Transcriptional response regulatory protein GlrR</fullName>
    </submittedName>
</protein>
<dbReference type="InterPro" id="IPR025943">
    <property type="entry name" value="Sigma_54_int_dom_ATP-bd_2"/>
</dbReference>
<dbReference type="InterPro" id="IPR025944">
    <property type="entry name" value="Sigma_54_int_dom_CS"/>
</dbReference>
<feature type="domain" description="Sigma-54 factor interaction" evidence="7">
    <location>
        <begin position="143"/>
        <end position="372"/>
    </location>
</feature>
<dbReference type="GO" id="GO:0003677">
    <property type="term" value="F:DNA binding"/>
    <property type="evidence" value="ECO:0007669"/>
    <property type="project" value="UniProtKB-KW"/>
</dbReference>
<dbReference type="SUPFAM" id="SSF52540">
    <property type="entry name" value="P-loop containing nucleoside triphosphate hydrolases"/>
    <property type="match status" value="1"/>
</dbReference>
<dbReference type="FunFam" id="3.40.50.2300:FF:000018">
    <property type="entry name" value="DNA-binding transcriptional regulator NtrC"/>
    <property type="match status" value="1"/>
</dbReference>
<dbReference type="Pfam" id="PF00072">
    <property type="entry name" value="Response_reg"/>
    <property type="match status" value="1"/>
</dbReference>
<gene>
    <name evidence="9" type="ORF">MNBD_NITROSPIRAE01-1159</name>
</gene>
<evidence type="ECO:0000256" key="5">
    <source>
        <dbReference type="ARBA" id="ARBA00023125"/>
    </source>
</evidence>
<dbReference type="PROSITE" id="PS00688">
    <property type="entry name" value="SIGMA54_INTERACT_3"/>
    <property type="match status" value="1"/>
</dbReference>
<keyword evidence="3" id="KW-0067">ATP-binding</keyword>
<evidence type="ECO:0000256" key="1">
    <source>
        <dbReference type="ARBA" id="ARBA00022553"/>
    </source>
</evidence>
<dbReference type="InterPro" id="IPR001789">
    <property type="entry name" value="Sig_transdc_resp-reg_receiver"/>
</dbReference>
<dbReference type="SMART" id="SM00382">
    <property type="entry name" value="AAA"/>
    <property type="match status" value="1"/>
</dbReference>
<dbReference type="SUPFAM" id="SSF46689">
    <property type="entry name" value="Homeodomain-like"/>
    <property type="match status" value="1"/>
</dbReference>
<dbReference type="Gene3D" id="3.40.50.300">
    <property type="entry name" value="P-loop containing nucleotide triphosphate hydrolases"/>
    <property type="match status" value="1"/>
</dbReference>
<dbReference type="GO" id="GO:0000160">
    <property type="term" value="P:phosphorelay signal transduction system"/>
    <property type="evidence" value="ECO:0007669"/>
    <property type="project" value="InterPro"/>
</dbReference>
<reference evidence="9" key="1">
    <citation type="submission" date="2018-06" db="EMBL/GenBank/DDBJ databases">
        <authorList>
            <person name="Zhirakovskaya E."/>
        </authorList>
    </citation>
    <scope>NUCLEOTIDE SEQUENCE</scope>
</reference>
<dbReference type="AlphaFoldDB" id="A0A3B1C7F6"/>
<dbReference type="PANTHER" id="PTHR32071">
    <property type="entry name" value="TRANSCRIPTIONAL REGULATORY PROTEIN"/>
    <property type="match status" value="1"/>
</dbReference>
<dbReference type="Pfam" id="PF00158">
    <property type="entry name" value="Sigma54_activat"/>
    <property type="match status" value="1"/>
</dbReference>
<keyword evidence="1" id="KW-0597">Phosphoprotein</keyword>
<dbReference type="SMART" id="SM00448">
    <property type="entry name" value="REC"/>
    <property type="match status" value="1"/>
</dbReference>
<evidence type="ECO:0000259" key="7">
    <source>
        <dbReference type="PROSITE" id="PS50045"/>
    </source>
</evidence>
<dbReference type="PROSITE" id="PS50045">
    <property type="entry name" value="SIGMA54_INTERACT_4"/>
    <property type="match status" value="1"/>
</dbReference>
<evidence type="ECO:0000256" key="6">
    <source>
        <dbReference type="ARBA" id="ARBA00023163"/>
    </source>
</evidence>
<dbReference type="PROSITE" id="PS00676">
    <property type="entry name" value="SIGMA54_INTERACT_2"/>
    <property type="match status" value="1"/>
</dbReference>
<evidence type="ECO:0000259" key="8">
    <source>
        <dbReference type="PROSITE" id="PS50110"/>
    </source>
</evidence>
<dbReference type="InterPro" id="IPR002078">
    <property type="entry name" value="Sigma_54_int"/>
</dbReference>
<evidence type="ECO:0000313" key="9">
    <source>
        <dbReference type="EMBL" id="VAX26129.1"/>
    </source>
</evidence>
<dbReference type="InterPro" id="IPR027417">
    <property type="entry name" value="P-loop_NTPase"/>
</dbReference>
<organism evidence="9">
    <name type="scientific">hydrothermal vent metagenome</name>
    <dbReference type="NCBI Taxonomy" id="652676"/>
    <lineage>
        <taxon>unclassified sequences</taxon>
        <taxon>metagenomes</taxon>
        <taxon>ecological metagenomes</taxon>
    </lineage>
</organism>
<keyword evidence="4" id="KW-0805">Transcription regulation</keyword>
<keyword evidence="2" id="KW-0547">Nucleotide-binding</keyword>
<dbReference type="Gene3D" id="1.10.10.60">
    <property type="entry name" value="Homeodomain-like"/>
    <property type="match status" value="1"/>
</dbReference>
<dbReference type="InterPro" id="IPR058031">
    <property type="entry name" value="AAA_lid_NorR"/>
</dbReference>
<dbReference type="GO" id="GO:0005524">
    <property type="term" value="F:ATP binding"/>
    <property type="evidence" value="ECO:0007669"/>
    <property type="project" value="UniProtKB-KW"/>
</dbReference>
<dbReference type="Gene3D" id="1.10.8.60">
    <property type="match status" value="1"/>
</dbReference>
<accession>A0A3B1C7F6</accession>